<protein>
    <recommendedName>
        <fullName evidence="12">BED-type domain-containing protein</fullName>
    </recommendedName>
</protein>
<evidence type="ECO:0000256" key="8">
    <source>
        <dbReference type="ARBA" id="ARBA00023163"/>
    </source>
</evidence>
<dbReference type="GO" id="GO:0003677">
    <property type="term" value="F:DNA binding"/>
    <property type="evidence" value="ECO:0007669"/>
    <property type="project" value="UniProtKB-KW"/>
</dbReference>
<dbReference type="PROSITE" id="PS50808">
    <property type="entry name" value="ZF_BED"/>
    <property type="match status" value="1"/>
</dbReference>
<dbReference type="InterPro" id="IPR003656">
    <property type="entry name" value="Znf_BED"/>
</dbReference>
<dbReference type="InterPro" id="IPR013087">
    <property type="entry name" value="Znf_C2H2_type"/>
</dbReference>
<keyword evidence="3" id="KW-0479">Metal-binding</keyword>
<feature type="region of interest" description="Disordered" evidence="11">
    <location>
        <begin position="111"/>
        <end position="131"/>
    </location>
</feature>
<evidence type="ECO:0000256" key="9">
    <source>
        <dbReference type="ARBA" id="ARBA00023242"/>
    </source>
</evidence>
<organism evidence="13 14">
    <name type="scientific">Dipteronia sinensis</name>
    <dbReference type="NCBI Taxonomy" id="43782"/>
    <lineage>
        <taxon>Eukaryota</taxon>
        <taxon>Viridiplantae</taxon>
        <taxon>Streptophyta</taxon>
        <taxon>Embryophyta</taxon>
        <taxon>Tracheophyta</taxon>
        <taxon>Spermatophyta</taxon>
        <taxon>Magnoliopsida</taxon>
        <taxon>eudicotyledons</taxon>
        <taxon>Gunneridae</taxon>
        <taxon>Pentapetalae</taxon>
        <taxon>rosids</taxon>
        <taxon>malvids</taxon>
        <taxon>Sapindales</taxon>
        <taxon>Sapindaceae</taxon>
        <taxon>Hippocastanoideae</taxon>
        <taxon>Acereae</taxon>
        <taxon>Dipteronia</taxon>
    </lineage>
</organism>
<dbReference type="PROSITE" id="PS00028">
    <property type="entry name" value="ZINC_FINGER_C2H2_1"/>
    <property type="match status" value="1"/>
</dbReference>
<dbReference type="InterPro" id="IPR025525">
    <property type="entry name" value="hAT-like_transposase_RNase-H"/>
</dbReference>
<feature type="compositionally biased region" description="Polar residues" evidence="11">
    <location>
        <begin position="115"/>
        <end position="131"/>
    </location>
</feature>
<dbReference type="SMART" id="SM00614">
    <property type="entry name" value="ZnF_BED"/>
    <property type="match status" value="1"/>
</dbReference>
<dbReference type="PANTHER" id="PTHR46481">
    <property type="entry name" value="ZINC FINGER BED DOMAIN-CONTAINING PROTEIN 4"/>
    <property type="match status" value="1"/>
</dbReference>
<evidence type="ECO:0000256" key="4">
    <source>
        <dbReference type="ARBA" id="ARBA00022771"/>
    </source>
</evidence>
<feature type="domain" description="BED-type" evidence="12">
    <location>
        <begin position="58"/>
        <end position="120"/>
    </location>
</feature>
<comment type="caution">
    <text evidence="13">The sequence shown here is derived from an EMBL/GenBank/DDBJ whole genome shotgun (WGS) entry which is preliminary data.</text>
</comment>
<dbReference type="GO" id="GO:0008270">
    <property type="term" value="F:zinc ion binding"/>
    <property type="evidence" value="ECO:0007669"/>
    <property type="project" value="UniProtKB-KW"/>
</dbReference>
<dbReference type="Pfam" id="PF05699">
    <property type="entry name" value="Dimer_Tnp_hAT"/>
    <property type="match status" value="1"/>
</dbReference>
<proteinExistence type="predicted"/>
<gene>
    <name evidence="13" type="ORF">Dsin_027748</name>
</gene>
<name>A0AAE0DUW0_9ROSI</name>
<dbReference type="InterPro" id="IPR012337">
    <property type="entry name" value="RNaseH-like_sf"/>
</dbReference>
<keyword evidence="5" id="KW-0862">Zinc</keyword>
<keyword evidence="7" id="KW-0238">DNA-binding</keyword>
<comment type="subunit">
    <text evidence="2">Homodimer.</text>
</comment>
<dbReference type="GO" id="GO:0009791">
    <property type="term" value="P:post-embryonic development"/>
    <property type="evidence" value="ECO:0007669"/>
    <property type="project" value="UniProtKB-ARBA"/>
</dbReference>
<dbReference type="SUPFAM" id="SSF53098">
    <property type="entry name" value="Ribonuclease H-like"/>
    <property type="match status" value="1"/>
</dbReference>
<evidence type="ECO:0000313" key="13">
    <source>
        <dbReference type="EMBL" id="KAK3188187.1"/>
    </source>
</evidence>
<feature type="region of interest" description="Disordered" evidence="11">
    <location>
        <begin position="34"/>
        <end position="60"/>
    </location>
</feature>
<evidence type="ECO:0000256" key="3">
    <source>
        <dbReference type="ARBA" id="ARBA00022723"/>
    </source>
</evidence>
<evidence type="ECO:0000256" key="1">
    <source>
        <dbReference type="ARBA" id="ARBA00004123"/>
    </source>
</evidence>
<keyword evidence="8" id="KW-0804">Transcription</keyword>
<dbReference type="InterPro" id="IPR036236">
    <property type="entry name" value="Znf_C2H2_sf"/>
</dbReference>
<dbReference type="GO" id="GO:0005634">
    <property type="term" value="C:nucleus"/>
    <property type="evidence" value="ECO:0007669"/>
    <property type="project" value="UniProtKB-SubCell"/>
</dbReference>
<keyword evidence="4 10" id="KW-0863">Zinc-finger</keyword>
<evidence type="ECO:0000256" key="10">
    <source>
        <dbReference type="PROSITE-ProRule" id="PRU00027"/>
    </source>
</evidence>
<reference evidence="13" key="1">
    <citation type="journal article" date="2023" name="Plant J.">
        <title>Genome sequences and population genomics provide insights into the demographic history, inbreeding, and mutation load of two 'living fossil' tree species of Dipteronia.</title>
        <authorList>
            <person name="Feng Y."/>
            <person name="Comes H.P."/>
            <person name="Chen J."/>
            <person name="Zhu S."/>
            <person name="Lu R."/>
            <person name="Zhang X."/>
            <person name="Li P."/>
            <person name="Qiu J."/>
            <person name="Olsen K.M."/>
            <person name="Qiu Y."/>
        </authorList>
    </citation>
    <scope>NUCLEOTIDE SEQUENCE</scope>
    <source>
        <strain evidence="13">NBL</strain>
    </source>
</reference>
<evidence type="ECO:0000313" key="14">
    <source>
        <dbReference type="Proteomes" id="UP001281410"/>
    </source>
</evidence>
<dbReference type="EMBL" id="JANJYJ010000009">
    <property type="protein sequence ID" value="KAK3188187.1"/>
    <property type="molecule type" value="Genomic_DNA"/>
</dbReference>
<keyword evidence="6" id="KW-0805">Transcription regulation</keyword>
<evidence type="ECO:0000256" key="11">
    <source>
        <dbReference type="SAM" id="MobiDB-lite"/>
    </source>
</evidence>
<dbReference type="Proteomes" id="UP001281410">
    <property type="component" value="Unassembled WGS sequence"/>
</dbReference>
<keyword evidence="9" id="KW-0539">Nucleus</keyword>
<keyword evidence="14" id="KW-1185">Reference proteome</keyword>
<evidence type="ECO:0000256" key="2">
    <source>
        <dbReference type="ARBA" id="ARBA00011738"/>
    </source>
</evidence>
<evidence type="ECO:0000256" key="5">
    <source>
        <dbReference type="ARBA" id="ARBA00022833"/>
    </source>
</evidence>
<evidence type="ECO:0000259" key="12">
    <source>
        <dbReference type="PROSITE" id="PS50808"/>
    </source>
</evidence>
<dbReference type="GO" id="GO:0046983">
    <property type="term" value="F:protein dimerization activity"/>
    <property type="evidence" value="ECO:0007669"/>
    <property type="project" value="InterPro"/>
</dbReference>
<dbReference type="InterPro" id="IPR052035">
    <property type="entry name" value="ZnF_BED_domain_contain"/>
</dbReference>
<evidence type="ECO:0000256" key="6">
    <source>
        <dbReference type="ARBA" id="ARBA00023015"/>
    </source>
</evidence>
<dbReference type="InterPro" id="IPR008906">
    <property type="entry name" value="HATC_C_dom"/>
</dbReference>
<dbReference type="SUPFAM" id="SSF57667">
    <property type="entry name" value="beta-beta-alpha zinc fingers"/>
    <property type="match status" value="1"/>
</dbReference>
<sequence length="711" mass="81378">MNPEHFGLNCNDYMPDEEINRLYGDFHIHIDLDPPSITGPTGAGPSSSAQNSSKKRQKKKSMVWDSFDAVQVKQPDGIEVEQAQCKYCKALLTSSSNGTSHLRRHREKCMASHGQVDTTRQTQLQRNPDGSVSTWQYDPDWVREHLVLYCSATDQPIGFQENPHFQNLINNAFNPQYVPVFRNTTRSDLIRTFQKRRTELISKLQNISFSIALTSDIWSGRSKQDYLCVTGHYVDTEWILQKKLIGFRVMDYSHTAQNIHDVIMSVIQDYDIQNLILSITLDNASANSKAIELFDNSTIPNTTVKFFHARCACHIINLIVKSGLKQVESRIDNIREALSWIMASNQRIAEFSRYCESKDILARKFQTDMPVRWNSTYLMLKSALPYAELITSLYNVNTTNDTRREKLTDGDCYVATVFVEFLKVFYDVTVELSGVYYPTSPLAILKLYDMADVLRQYSENVLAASAVVAMQKKIEKYWGKIPLLYALGIIVDPRFRFNGLEVFSKELNECLGLSETDVAEHLRTLKTQMFEIFSIYKNKYSHGTAEPAPPQQQSQQQSKIMKIFFSKATNSRASGPGSSSQSQSQRQHVELNRYLTTEYSITESDDFTTNDLLKWWRGKRNNFPILSRLACDVLAIPVSTVSSEQVFSTARRILEERRCSLAHDAVEALTYLIDWQNATFRRQHQPDTKELMDDFSNMIIEESSGSNQPTS</sequence>
<evidence type="ECO:0000256" key="7">
    <source>
        <dbReference type="ARBA" id="ARBA00023125"/>
    </source>
</evidence>
<dbReference type="Pfam" id="PF14372">
    <property type="entry name" value="hAT-like_RNase-H"/>
    <property type="match status" value="1"/>
</dbReference>
<comment type="subcellular location">
    <subcellularLocation>
        <location evidence="1">Nucleus</location>
    </subcellularLocation>
</comment>
<dbReference type="PANTHER" id="PTHR46481:SF10">
    <property type="entry name" value="ZINC FINGER BED DOMAIN-CONTAINING PROTEIN 39"/>
    <property type="match status" value="1"/>
</dbReference>
<dbReference type="AlphaFoldDB" id="A0AAE0DUW0"/>
<accession>A0AAE0DUW0</accession>